<evidence type="ECO:0008006" key="3">
    <source>
        <dbReference type="Google" id="ProtNLM"/>
    </source>
</evidence>
<dbReference type="Proteomes" id="UP001322664">
    <property type="component" value="Chromosome"/>
</dbReference>
<gene>
    <name evidence="1" type="ORF">R6U77_00795</name>
</gene>
<organism evidence="1 2">
    <name type="scientific">Lysinibacillus louembei</name>
    <dbReference type="NCBI Taxonomy" id="1470088"/>
    <lineage>
        <taxon>Bacteria</taxon>
        <taxon>Bacillati</taxon>
        <taxon>Bacillota</taxon>
        <taxon>Bacilli</taxon>
        <taxon>Bacillales</taxon>
        <taxon>Bacillaceae</taxon>
        <taxon>Lysinibacillus</taxon>
    </lineage>
</organism>
<dbReference type="RefSeq" id="WP_319837035.1">
    <property type="nucleotide sequence ID" value="NZ_CP137624.1"/>
</dbReference>
<evidence type="ECO:0000313" key="2">
    <source>
        <dbReference type="Proteomes" id="UP001322664"/>
    </source>
</evidence>
<dbReference type="EMBL" id="CP137624">
    <property type="protein sequence ID" value="WPK12256.1"/>
    <property type="molecule type" value="Genomic_DNA"/>
</dbReference>
<protein>
    <recommendedName>
        <fullName evidence="3">Restriction endonuclease</fullName>
    </recommendedName>
</protein>
<sequence length="234" mass="27740">MKESELFEPLKQFLLEEMGCEQVYAELHDIDAVAKHGNVYIGVEMKTALNFKVIEQAISRIGLVDYIFILVPQPKHYHRFFILDWLKELGIGLMYHDEKRNVTTIHQWGKRHRRSEYINILDRVNKEIHFVNVGGSKGGETITEYKLTIEKIKECLYFNSKGLTIDELLEKVQTHYSNPKPSTMATLRADWNKEWIEIVDEGGKLVYRMKESYRNDYWKKNMERRAEIRARNRA</sequence>
<evidence type="ECO:0000313" key="1">
    <source>
        <dbReference type="EMBL" id="WPK12256.1"/>
    </source>
</evidence>
<reference evidence="1 2" key="1">
    <citation type="submission" date="2023-09" db="EMBL/GenBank/DDBJ databases">
        <authorList>
            <person name="Page C.A."/>
            <person name="Perez-Diaz I.M."/>
        </authorList>
    </citation>
    <scope>NUCLEOTIDE SEQUENCE [LARGE SCALE GENOMIC DNA]</scope>
    <source>
        <strain evidence="1 2">Ll15</strain>
    </source>
</reference>
<name>A0ABZ0RYA3_9BACI</name>
<keyword evidence="2" id="KW-1185">Reference proteome</keyword>
<accession>A0ABZ0RYA3</accession>
<proteinExistence type="predicted"/>